<feature type="region of interest" description="Disordered" evidence="1">
    <location>
        <begin position="247"/>
        <end position="324"/>
    </location>
</feature>
<dbReference type="Proteomes" id="UP000010552">
    <property type="component" value="Unassembled WGS sequence"/>
</dbReference>
<dbReference type="GO" id="GO:0006974">
    <property type="term" value="P:DNA damage response"/>
    <property type="evidence" value="ECO:0007669"/>
    <property type="project" value="UniProtKB-ARBA"/>
</dbReference>
<dbReference type="SMART" id="SM00731">
    <property type="entry name" value="SprT"/>
    <property type="match status" value="1"/>
</dbReference>
<dbReference type="Pfam" id="PF10263">
    <property type="entry name" value="SprT-like"/>
    <property type="match status" value="1"/>
</dbReference>
<accession>L5KW34</accession>
<dbReference type="InParanoid" id="L5KW34"/>
<evidence type="ECO:0000256" key="1">
    <source>
        <dbReference type="SAM" id="MobiDB-lite"/>
    </source>
</evidence>
<feature type="compositionally biased region" description="Basic and acidic residues" evidence="1">
    <location>
        <begin position="290"/>
        <end position="314"/>
    </location>
</feature>
<evidence type="ECO:0000259" key="2">
    <source>
        <dbReference type="SMART" id="SM00731"/>
    </source>
</evidence>
<dbReference type="eggNOG" id="KOG3854">
    <property type="taxonomic scope" value="Eukaryota"/>
</dbReference>
<evidence type="ECO:0000313" key="4">
    <source>
        <dbReference type="Proteomes" id="UP000010552"/>
    </source>
</evidence>
<sequence length="324" mass="38461">CNIPGCFLRDVEKSRRYSGRNFKRNKDELVQRIYALFNSSVFDNKMPEKVNVRWNKKMLRTAGLCTTGELSQPDRKPYAKIEISLKVCDSADRVRDTFIHEICHAASWMLHGLRDSHGDTWKYYARKCNTVHPELPMVTRCHNYKINYKIYYECGRCKSRIGRYTKSLDTTRYICAQCKGPLFMVPLTRKDGTPIKPHVRPFAKYVQQNYRLVKEELGGLKHKDVMIKLGSDFTAKKQQQLLLQQQQQQQQQQKQEQEKQEPEKQEPEKQEPEKQEPEKQEQQENQEQQEPEKQEQEKQKQQELEKQGQEKQGQEKQGQQQQNH</sequence>
<dbReference type="AlphaFoldDB" id="L5KW34"/>
<gene>
    <name evidence="3" type="ORF">PAL_GLEAN10005733</name>
</gene>
<feature type="domain" description="SprT-like" evidence="2">
    <location>
        <begin position="27"/>
        <end position="185"/>
    </location>
</feature>
<dbReference type="PANTHER" id="PTHR23099">
    <property type="entry name" value="TRANSCRIPTIONAL REGULATOR"/>
    <property type="match status" value="1"/>
</dbReference>
<dbReference type="InterPro" id="IPR006640">
    <property type="entry name" value="SprT-like_domain"/>
</dbReference>
<feature type="compositionally biased region" description="Basic and acidic residues" evidence="1">
    <location>
        <begin position="255"/>
        <end position="282"/>
    </location>
</feature>
<feature type="compositionally biased region" description="Low complexity" evidence="1">
    <location>
        <begin position="315"/>
        <end position="324"/>
    </location>
</feature>
<dbReference type="PANTHER" id="PTHR23099:SF0">
    <property type="entry name" value="GERM CELL NUCLEAR ACIDIC PROTEIN"/>
    <property type="match status" value="1"/>
</dbReference>
<protein>
    <submittedName>
        <fullName evidence="3">Acidic repeat-containing protein</fullName>
    </submittedName>
</protein>
<name>L5KW34_PTEAL</name>
<organism evidence="3 4">
    <name type="scientific">Pteropus alecto</name>
    <name type="common">Black flying fox</name>
    <dbReference type="NCBI Taxonomy" id="9402"/>
    <lineage>
        <taxon>Eukaryota</taxon>
        <taxon>Metazoa</taxon>
        <taxon>Chordata</taxon>
        <taxon>Craniata</taxon>
        <taxon>Vertebrata</taxon>
        <taxon>Euteleostomi</taxon>
        <taxon>Mammalia</taxon>
        <taxon>Eutheria</taxon>
        <taxon>Laurasiatheria</taxon>
        <taxon>Chiroptera</taxon>
        <taxon>Yinpterochiroptera</taxon>
        <taxon>Pteropodoidea</taxon>
        <taxon>Pteropodidae</taxon>
        <taxon>Pteropodinae</taxon>
        <taxon>Pteropus</taxon>
    </lineage>
</organism>
<reference evidence="4" key="1">
    <citation type="journal article" date="2013" name="Science">
        <title>Comparative analysis of bat genomes provides insight into the evolution of flight and immunity.</title>
        <authorList>
            <person name="Zhang G."/>
            <person name="Cowled C."/>
            <person name="Shi Z."/>
            <person name="Huang Z."/>
            <person name="Bishop-Lilly K.A."/>
            <person name="Fang X."/>
            <person name="Wynne J.W."/>
            <person name="Xiong Z."/>
            <person name="Baker M.L."/>
            <person name="Zhao W."/>
            <person name="Tachedjian M."/>
            <person name="Zhu Y."/>
            <person name="Zhou P."/>
            <person name="Jiang X."/>
            <person name="Ng J."/>
            <person name="Yang L."/>
            <person name="Wu L."/>
            <person name="Xiao J."/>
            <person name="Feng Y."/>
            <person name="Chen Y."/>
            <person name="Sun X."/>
            <person name="Zhang Y."/>
            <person name="Marsh G.A."/>
            <person name="Crameri G."/>
            <person name="Broder C.C."/>
            <person name="Frey K.G."/>
            <person name="Wang L.F."/>
            <person name="Wang J."/>
        </authorList>
    </citation>
    <scope>NUCLEOTIDE SEQUENCE [LARGE SCALE GENOMIC DNA]</scope>
</reference>
<evidence type="ECO:0000313" key="3">
    <source>
        <dbReference type="EMBL" id="ELK15674.1"/>
    </source>
</evidence>
<proteinExistence type="predicted"/>
<dbReference type="EMBL" id="KB030535">
    <property type="protein sequence ID" value="ELK15674.1"/>
    <property type="molecule type" value="Genomic_DNA"/>
</dbReference>
<dbReference type="GO" id="GO:0005634">
    <property type="term" value="C:nucleus"/>
    <property type="evidence" value="ECO:0007669"/>
    <property type="project" value="TreeGrafter"/>
</dbReference>
<keyword evidence="4" id="KW-1185">Reference proteome</keyword>
<feature type="non-terminal residue" evidence="3">
    <location>
        <position position="1"/>
    </location>
</feature>
<dbReference type="STRING" id="9402.L5KW34"/>